<protein>
    <submittedName>
        <fullName evidence="1">Uncharacterized protein</fullName>
    </submittedName>
</protein>
<dbReference type="RefSeq" id="WP_090312040.1">
    <property type="nucleotide sequence ID" value="NZ_FNZE01000011.1"/>
</dbReference>
<sequence length="76" mass="8392">MTLTAYWLGQSIVAAATPEEVVAVMERHEPPGRWLTEQARELTVDELAEPLDAGSVADALAATRSAQLLRWDYPQQ</sequence>
<dbReference type="AlphaFoldDB" id="A0A1H7A0T7"/>
<organism evidence="1 2">
    <name type="scientific">Pseudomonas linyingensis</name>
    <dbReference type="NCBI Taxonomy" id="915471"/>
    <lineage>
        <taxon>Bacteria</taxon>
        <taxon>Pseudomonadati</taxon>
        <taxon>Pseudomonadota</taxon>
        <taxon>Gammaproteobacteria</taxon>
        <taxon>Pseudomonadales</taxon>
        <taxon>Pseudomonadaceae</taxon>
        <taxon>Pseudomonas</taxon>
    </lineage>
</organism>
<reference evidence="2" key="1">
    <citation type="submission" date="2016-10" db="EMBL/GenBank/DDBJ databases">
        <authorList>
            <person name="Varghese N."/>
            <person name="Submissions S."/>
        </authorList>
    </citation>
    <scope>NUCLEOTIDE SEQUENCE [LARGE SCALE GENOMIC DNA]</scope>
    <source>
        <strain evidence="2">LMG 25967</strain>
    </source>
</reference>
<dbReference type="STRING" id="915471.SAMN05216201_11176"/>
<name>A0A1H7A0T7_9PSED</name>
<gene>
    <name evidence="1" type="ORF">SAMN05216201_11176</name>
</gene>
<keyword evidence="2" id="KW-1185">Reference proteome</keyword>
<proteinExistence type="predicted"/>
<evidence type="ECO:0000313" key="1">
    <source>
        <dbReference type="EMBL" id="SEJ58044.1"/>
    </source>
</evidence>
<accession>A0A1H7A0T7</accession>
<evidence type="ECO:0000313" key="2">
    <source>
        <dbReference type="Proteomes" id="UP000242930"/>
    </source>
</evidence>
<dbReference type="EMBL" id="FNZE01000011">
    <property type="protein sequence ID" value="SEJ58044.1"/>
    <property type="molecule type" value="Genomic_DNA"/>
</dbReference>
<dbReference type="Proteomes" id="UP000242930">
    <property type="component" value="Unassembled WGS sequence"/>
</dbReference>